<protein>
    <recommendedName>
        <fullName evidence="3">C2H2-type domain-containing protein</fullName>
    </recommendedName>
</protein>
<sequence length="173" mass="19776">MGLITLVRGFKLSVSEFDVFLTTNGLPPLEGGYQPSPEEAEDIAKLFRAKSIDCEVKVFVLFVAGFNRSHHLFVCYDWIHVLAVKDIEGVLQKPVPPAFEQMRKSLRVESAVSRYIVYNEEELSYIPEEMIRRHTAPIRCGACDAVFSLWQGRMRHRHDEHGISEDQNPLPDC</sequence>
<dbReference type="Proteomes" id="UP000800035">
    <property type="component" value="Unassembled WGS sequence"/>
</dbReference>
<evidence type="ECO:0000313" key="1">
    <source>
        <dbReference type="EMBL" id="KAF1960952.1"/>
    </source>
</evidence>
<dbReference type="OrthoDB" id="3734146at2759"/>
<reference evidence="1" key="1">
    <citation type="journal article" date="2020" name="Stud. Mycol.">
        <title>101 Dothideomycetes genomes: a test case for predicting lifestyles and emergence of pathogens.</title>
        <authorList>
            <person name="Haridas S."/>
            <person name="Albert R."/>
            <person name="Binder M."/>
            <person name="Bloem J."/>
            <person name="Labutti K."/>
            <person name="Salamov A."/>
            <person name="Andreopoulos B."/>
            <person name="Baker S."/>
            <person name="Barry K."/>
            <person name="Bills G."/>
            <person name="Bluhm B."/>
            <person name="Cannon C."/>
            <person name="Castanera R."/>
            <person name="Culley D."/>
            <person name="Daum C."/>
            <person name="Ezra D."/>
            <person name="Gonzalez J."/>
            <person name="Henrissat B."/>
            <person name="Kuo A."/>
            <person name="Liang C."/>
            <person name="Lipzen A."/>
            <person name="Lutzoni F."/>
            <person name="Magnuson J."/>
            <person name="Mondo S."/>
            <person name="Nolan M."/>
            <person name="Ohm R."/>
            <person name="Pangilinan J."/>
            <person name="Park H.-J."/>
            <person name="Ramirez L."/>
            <person name="Alfaro M."/>
            <person name="Sun H."/>
            <person name="Tritt A."/>
            <person name="Yoshinaga Y."/>
            <person name="Zwiers L.-H."/>
            <person name="Turgeon B."/>
            <person name="Goodwin S."/>
            <person name="Spatafora J."/>
            <person name="Crous P."/>
            <person name="Grigoriev I."/>
        </authorList>
    </citation>
    <scope>NUCLEOTIDE SEQUENCE</scope>
    <source>
        <strain evidence="1">CBS 675.92</strain>
    </source>
</reference>
<proteinExistence type="predicted"/>
<evidence type="ECO:0000313" key="2">
    <source>
        <dbReference type="Proteomes" id="UP000800035"/>
    </source>
</evidence>
<keyword evidence="2" id="KW-1185">Reference proteome</keyword>
<accession>A0A6A5UAU8</accession>
<evidence type="ECO:0008006" key="3">
    <source>
        <dbReference type="Google" id="ProtNLM"/>
    </source>
</evidence>
<name>A0A6A5UAU8_9PLEO</name>
<dbReference type="EMBL" id="ML976982">
    <property type="protein sequence ID" value="KAF1960952.1"/>
    <property type="molecule type" value="Genomic_DNA"/>
</dbReference>
<gene>
    <name evidence="1" type="ORF">CC80DRAFT_590260</name>
</gene>
<organism evidence="1 2">
    <name type="scientific">Byssothecium circinans</name>
    <dbReference type="NCBI Taxonomy" id="147558"/>
    <lineage>
        <taxon>Eukaryota</taxon>
        <taxon>Fungi</taxon>
        <taxon>Dikarya</taxon>
        <taxon>Ascomycota</taxon>
        <taxon>Pezizomycotina</taxon>
        <taxon>Dothideomycetes</taxon>
        <taxon>Pleosporomycetidae</taxon>
        <taxon>Pleosporales</taxon>
        <taxon>Massarineae</taxon>
        <taxon>Massarinaceae</taxon>
        <taxon>Byssothecium</taxon>
    </lineage>
</organism>
<dbReference type="AlphaFoldDB" id="A0A6A5UAU8"/>